<dbReference type="RefSeq" id="WP_146350196.1">
    <property type="nucleotide sequence ID" value="NZ_VOBR01000004.1"/>
</dbReference>
<organism evidence="2 3">
    <name type="scientific">Lentzea tibetensis</name>
    <dbReference type="NCBI Taxonomy" id="2591470"/>
    <lineage>
        <taxon>Bacteria</taxon>
        <taxon>Bacillati</taxon>
        <taxon>Actinomycetota</taxon>
        <taxon>Actinomycetes</taxon>
        <taxon>Pseudonocardiales</taxon>
        <taxon>Pseudonocardiaceae</taxon>
        <taxon>Lentzea</taxon>
    </lineage>
</organism>
<keyword evidence="3" id="KW-1185">Reference proteome</keyword>
<dbReference type="OrthoDB" id="3695334at2"/>
<evidence type="ECO:0000256" key="1">
    <source>
        <dbReference type="SAM" id="Phobius"/>
    </source>
</evidence>
<keyword evidence="1" id="KW-1133">Transmembrane helix</keyword>
<accession>A0A563EZ92</accession>
<dbReference type="Proteomes" id="UP000316639">
    <property type="component" value="Unassembled WGS sequence"/>
</dbReference>
<dbReference type="AlphaFoldDB" id="A0A563EZ92"/>
<dbReference type="EMBL" id="VOBR01000004">
    <property type="protein sequence ID" value="TWP52943.1"/>
    <property type="molecule type" value="Genomic_DNA"/>
</dbReference>
<comment type="caution">
    <text evidence="2">The sequence shown here is derived from an EMBL/GenBank/DDBJ whole genome shotgun (WGS) entry which is preliminary data.</text>
</comment>
<protein>
    <submittedName>
        <fullName evidence="2">Uncharacterized protein</fullName>
    </submittedName>
</protein>
<reference evidence="2 3" key="1">
    <citation type="submission" date="2019-07" db="EMBL/GenBank/DDBJ databases">
        <title>Lentzea xizangensis sp. nov., isolated from Qinghai-Tibetan Plateau Soils.</title>
        <authorList>
            <person name="Huang J."/>
        </authorList>
    </citation>
    <scope>NUCLEOTIDE SEQUENCE [LARGE SCALE GENOMIC DNA]</scope>
    <source>
        <strain evidence="2 3">FXJ1.1311</strain>
    </source>
</reference>
<evidence type="ECO:0000313" key="2">
    <source>
        <dbReference type="EMBL" id="TWP52943.1"/>
    </source>
</evidence>
<evidence type="ECO:0000313" key="3">
    <source>
        <dbReference type="Proteomes" id="UP000316639"/>
    </source>
</evidence>
<sequence length="72" mass="7805">MTQDDDLPGGLHFDGSARDVQVGPMTGIVRYYPVPVDQQPASRTPWWRPMLLFIAGLVLGVVLGALLSTVVL</sequence>
<proteinExistence type="predicted"/>
<keyword evidence="1" id="KW-0472">Membrane</keyword>
<keyword evidence="1" id="KW-0812">Transmembrane</keyword>
<feature type="transmembrane region" description="Helical" evidence="1">
    <location>
        <begin position="50"/>
        <end position="71"/>
    </location>
</feature>
<gene>
    <name evidence="2" type="ORF">FKR81_07485</name>
</gene>
<name>A0A563EZ92_9PSEU</name>